<evidence type="ECO:0000313" key="2">
    <source>
        <dbReference type="EMBL" id="TBM30972.1"/>
    </source>
</evidence>
<dbReference type="Gene3D" id="1.10.10.10">
    <property type="entry name" value="Winged helix-like DNA-binding domain superfamily/Winged helix DNA-binding domain"/>
    <property type="match status" value="1"/>
</dbReference>
<dbReference type="PROSITE" id="PS51702">
    <property type="entry name" value="HTH_MU"/>
    <property type="match status" value="1"/>
</dbReference>
<feature type="domain" description="HTH Mu-type" evidence="1">
    <location>
        <begin position="3"/>
        <end position="67"/>
    </location>
</feature>
<dbReference type="AlphaFoldDB" id="A0A4Q9EWD9"/>
<organism evidence="2 3">
    <name type="scientific">Hafnia paralvei</name>
    <dbReference type="NCBI Taxonomy" id="546367"/>
    <lineage>
        <taxon>Bacteria</taxon>
        <taxon>Pseudomonadati</taxon>
        <taxon>Pseudomonadota</taxon>
        <taxon>Gammaproteobacteria</taxon>
        <taxon>Enterobacterales</taxon>
        <taxon>Hafniaceae</taxon>
        <taxon>Hafnia</taxon>
    </lineage>
</organism>
<dbReference type="RefSeq" id="WP_130959044.1">
    <property type="nucleotide sequence ID" value="NZ_SITD01000033.1"/>
</dbReference>
<protein>
    <recommendedName>
        <fullName evidence="1">HTH Mu-type domain-containing protein</fullName>
    </recommendedName>
</protein>
<reference evidence="2 3" key="1">
    <citation type="submission" date="2019-02" db="EMBL/GenBank/DDBJ databases">
        <title>Comparative genomic analysis of the Hafnia genus genomes.</title>
        <authorList>
            <person name="Zhiqiu Y."/>
            <person name="Chao Y."/>
            <person name="Yuhui D."/>
            <person name="Di H."/>
            <person name="Bin L."/>
        </authorList>
    </citation>
    <scope>NUCLEOTIDE SEQUENCE [LARGE SCALE GENOMIC DNA]</scope>
    <source>
        <strain evidence="2 3">PCM_1194</strain>
    </source>
</reference>
<proteinExistence type="predicted"/>
<dbReference type="Proteomes" id="UP000293380">
    <property type="component" value="Unassembled WGS sequence"/>
</dbReference>
<evidence type="ECO:0000259" key="1">
    <source>
        <dbReference type="PROSITE" id="PS51702"/>
    </source>
</evidence>
<dbReference type="InterPro" id="IPR003314">
    <property type="entry name" value="Mu-type_HTH"/>
</dbReference>
<gene>
    <name evidence="2" type="ORF">EYY89_04025</name>
</gene>
<evidence type="ECO:0000313" key="3">
    <source>
        <dbReference type="Proteomes" id="UP000293380"/>
    </source>
</evidence>
<accession>A0A4Q9EWD9</accession>
<comment type="caution">
    <text evidence="2">The sequence shown here is derived from an EMBL/GenBank/DDBJ whole genome shotgun (WGS) entry which is preliminary data.</text>
</comment>
<dbReference type="InterPro" id="IPR036388">
    <property type="entry name" value="WH-like_DNA-bd_sf"/>
</dbReference>
<dbReference type="GO" id="GO:0003677">
    <property type="term" value="F:DNA binding"/>
    <property type="evidence" value="ECO:0007669"/>
    <property type="project" value="InterPro"/>
</dbReference>
<dbReference type="InterPro" id="IPR009061">
    <property type="entry name" value="DNA-bd_dom_put_sf"/>
</dbReference>
<dbReference type="EMBL" id="SITD01000033">
    <property type="protein sequence ID" value="TBM30972.1"/>
    <property type="molecule type" value="Genomic_DNA"/>
</dbReference>
<name>A0A4Q9EWD9_9GAMM</name>
<dbReference type="SUPFAM" id="SSF46955">
    <property type="entry name" value="Putative DNA-binding domain"/>
    <property type="match status" value="1"/>
</dbReference>
<dbReference type="Pfam" id="PF02316">
    <property type="entry name" value="HTH_Tnp_Mu_1"/>
    <property type="match status" value="1"/>
</dbReference>
<sequence>MMELEWFTAKQLTEIAHLPTTPQGLHLHARKLAWIRRKRDGKTIEYHIDSFPNEVKQALRWRQVNEQGARYQSRACDGDLATKMWEEICVEMSLLQRQRLVDLALREGVDALFFLLVSSLR</sequence>